<reference evidence="19 20" key="1">
    <citation type="submission" date="2016-08" db="EMBL/GenBank/DDBJ databases">
        <authorList>
            <person name="Seilhamer J.J."/>
        </authorList>
    </citation>
    <scope>NUCLEOTIDE SEQUENCE [LARGE SCALE GENOMIC DNA]</scope>
    <source>
        <strain evidence="19">Buetzberg</strain>
    </source>
</reference>
<comment type="pathway">
    <text evidence="4">Protein modification; protein glycosylation.</text>
</comment>
<accession>A0A1D3L3A9</accession>
<evidence type="ECO:0000256" key="15">
    <source>
        <dbReference type="ARBA" id="ARBA00030679"/>
    </source>
</evidence>
<feature type="transmembrane region" description="Helical" evidence="17">
    <location>
        <begin position="376"/>
        <end position="398"/>
    </location>
</feature>
<keyword evidence="9 17" id="KW-0812">Transmembrane</keyword>
<feature type="transmembrane region" description="Helical" evidence="17">
    <location>
        <begin position="171"/>
        <end position="190"/>
    </location>
</feature>
<proteinExistence type="inferred from homology"/>
<evidence type="ECO:0000256" key="8">
    <source>
        <dbReference type="ARBA" id="ARBA00022679"/>
    </source>
</evidence>
<evidence type="ECO:0000256" key="4">
    <source>
        <dbReference type="ARBA" id="ARBA00004922"/>
    </source>
</evidence>
<evidence type="ECO:0000256" key="13">
    <source>
        <dbReference type="ARBA" id="ARBA00023136"/>
    </source>
</evidence>
<dbReference type="GO" id="GO:0004576">
    <property type="term" value="F:oligosaccharyl transferase activity"/>
    <property type="evidence" value="ECO:0007669"/>
    <property type="project" value="InterPro"/>
</dbReference>
<keyword evidence="7" id="KW-0328">Glycosyltransferase</keyword>
<comment type="cofactor">
    <cofactor evidence="2">
        <name>Mg(2+)</name>
        <dbReference type="ChEBI" id="CHEBI:18420"/>
    </cofactor>
</comment>
<name>A0A1D3L3A9_9EURY</name>
<keyword evidence="10" id="KW-0479">Metal-binding</keyword>
<evidence type="ECO:0000256" key="6">
    <source>
        <dbReference type="ARBA" id="ARBA00012602"/>
    </source>
</evidence>
<dbReference type="KEGG" id="mcub:MCBB_1453"/>
<dbReference type="OrthoDB" id="82393at2157"/>
<comment type="cofactor">
    <cofactor evidence="1">
        <name>Mn(2+)</name>
        <dbReference type="ChEBI" id="CHEBI:29035"/>
    </cofactor>
</comment>
<feature type="domain" description="Oligosaccharyl transferase STT3 N-terminal" evidence="18">
    <location>
        <begin position="24"/>
        <end position="427"/>
    </location>
</feature>
<feature type="transmembrane region" description="Helical" evidence="17">
    <location>
        <begin position="118"/>
        <end position="141"/>
    </location>
</feature>
<evidence type="ECO:0000256" key="7">
    <source>
        <dbReference type="ARBA" id="ARBA00022676"/>
    </source>
</evidence>
<comment type="catalytic activity">
    <reaction evidence="16">
        <text>an archaeal dolichyl phosphooligosaccharide + [protein]-L-asparagine = an archaeal dolichyl phosphate + a glycoprotein with the oligosaccharide chain attached by N-beta-D-glycosyl linkage to a protein L-asparagine.</text>
        <dbReference type="EC" id="2.4.99.21"/>
    </reaction>
</comment>
<evidence type="ECO:0000256" key="17">
    <source>
        <dbReference type="SAM" id="Phobius"/>
    </source>
</evidence>
<feature type="transmembrane region" description="Helical" evidence="17">
    <location>
        <begin position="202"/>
        <end position="218"/>
    </location>
</feature>
<evidence type="ECO:0000256" key="11">
    <source>
        <dbReference type="ARBA" id="ARBA00022842"/>
    </source>
</evidence>
<evidence type="ECO:0000256" key="10">
    <source>
        <dbReference type="ARBA" id="ARBA00022723"/>
    </source>
</evidence>
<comment type="similarity">
    <text evidence="5">Belongs to the STT3 family.</text>
</comment>
<evidence type="ECO:0000256" key="14">
    <source>
        <dbReference type="ARBA" id="ARBA00023211"/>
    </source>
</evidence>
<feature type="transmembrane region" description="Helical" evidence="17">
    <location>
        <begin position="251"/>
        <end position="279"/>
    </location>
</feature>
<feature type="transmembrane region" description="Helical" evidence="17">
    <location>
        <begin position="315"/>
        <end position="338"/>
    </location>
</feature>
<keyword evidence="12 17" id="KW-1133">Transmembrane helix</keyword>
<evidence type="ECO:0000313" key="20">
    <source>
        <dbReference type="Proteomes" id="UP000094707"/>
    </source>
</evidence>
<evidence type="ECO:0000313" key="19">
    <source>
        <dbReference type="EMBL" id="SCG86009.1"/>
    </source>
</evidence>
<keyword evidence="20" id="KW-1185">Reference proteome</keyword>
<feature type="transmembrane region" description="Helical" evidence="17">
    <location>
        <begin position="148"/>
        <end position="165"/>
    </location>
</feature>
<dbReference type="AlphaFoldDB" id="A0A1D3L3A9"/>
<comment type="subcellular location">
    <subcellularLocation>
        <location evidence="3">Cell membrane</location>
        <topology evidence="3">Multi-pass membrane protein</topology>
    </subcellularLocation>
</comment>
<dbReference type="InterPro" id="IPR048307">
    <property type="entry name" value="STT3_N"/>
</dbReference>
<sequence length="738" mass="84439">MFKRQTVLIFVIILIIFSLGFSLRLESTNLSGIPTDEKVYYQDQNGLPYMYDMDSYYNYRLTKNYLNHGYLGDTKVNGTEWDFHSYAPSGVPMDYPPLIVYLTAFIYKFFNLFADVPLMVICFWLPAFIAPIGGVVAYLFVRRFTNEYGAVAAGVLTVIAPFYFMRTVPGWFDTDMFNLIFPLLIVWFFVEALKSKDIKMKGIFASLSAFFMVLFAMAWNGWQYLFYVLVLFSIFYGLFRKVRGKNVKNFLLVALTFFPISAVLIYIFTGFFNVLNFILGPKELLSIFSTNGLWAPWPDVYVLISELQPPSAVDLVSGVGPAVFILGIIGILVISMVLRSKKLHENYLNQLNWAVFSLLVLWTVTGFLTLIKGIRFLLMVIPPLTIITGLCIGFCADFLEIHSKKNFKRFAMIFILILITLPSVVVINDNLSSLTPRMNDDMWNAGVWIHNNTQNDTVVVASWMYGHFFTAISDRPTSIDGRLAYVETMPVRDYDVAFTFGDKSPSTSREYWIDKAYTTDNETLALGILRMITTTGDAGYLNLDNYTQNTTKTIEILNNILGVDKNTAKNLLIENYGLKPDQADNVLRYTHPNNPRPFVIVTDNSMINKGYWTFYFGSWDFNKLSGNCTYSYGTIHETGNILTTDDGITMDLQTGNLTWNNHVPYSVTVVSKGTLKNDYLDKNSDFCVIINRDTNRSVVLDRQYENSLFSRLVVEKQDTKYFKAVYENNNVIVWESKY</sequence>
<dbReference type="GeneID" id="30412294"/>
<gene>
    <name evidence="19" type="primary">aglB 3</name>
    <name evidence="19" type="ORF">MCBB_1453</name>
</gene>
<dbReference type="GO" id="GO:0005886">
    <property type="term" value="C:plasma membrane"/>
    <property type="evidence" value="ECO:0007669"/>
    <property type="project" value="UniProtKB-SubCell"/>
</dbReference>
<dbReference type="PATRIC" id="fig|129848.4.peg.1480"/>
<evidence type="ECO:0000256" key="16">
    <source>
        <dbReference type="ARBA" id="ARBA00034066"/>
    </source>
</evidence>
<evidence type="ECO:0000256" key="1">
    <source>
        <dbReference type="ARBA" id="ARBA00001936"/>
    </source>
</evidence>
<organism evidence="19 20">
    <name type="scientific">Methanobacterium congolense</name>
    <dbReference type="NCBI Taxonomy" id="118062"/>
    <lineage>
        <taxon>Archaea</taxon>
        <taxon>Methanobacteriati</taxon>
        <taxon>Methanobacteriota</taxon>
        <taxon>Methanomada group</taxon>
        <taxon>Methanobacteria</taxon>
        <taxon>Methanobacteriales</taxon>
        <taxon>Methanobacteriaceae</taxon>
        <taxon>Methanobacterium</taxon>
    </lineage>
</organism>
<keyword evidence="11" id="KW-0460">Magnesium</keyword>
<evidence type="ECO:0000259" key="18">
    <source>
        <dbReference type="Pfam" id="PF02516"/>
    </source>
</evidence>
<dbReference type="Proteomes" id="UP000094707">
    <property type="component" value="Chromosome I"/>
</dbReference>
<dbReference type="Gene3D" id="3.40.50.12610">
    <property type="match status" value="1"/>
</dbReference>
<dbReference type="EMBL" id="LT607756">
    <property type="protein sequence ID" value="SCG86009.1"/>
    <property type="molecule type" value="Genomic_DNA"/>
</dbReference>
<evidence type="ECO:0000256" key="9">
    <source>
        <dbReference type="ARBA" id="ARBA00022692"/>
    </source>
</evidence>
<dbReference type="PANTHER" id="PTHR13872:SF1">
    <property type="entry name" value="DOLICHYL-DIPHOSPHOOLIGOSACCHARIDE--PROTEIN GLYCOSYLTRANSFERASE SUBUNIT STT3B"/>
    <property type="match status" value="1"/>
</dbReference>
<dbReference type="InterPro" id="IPR003674">
    <property type="entry name" value="Oligo_trans_STT3"/>
</dbReference>
<feature type="transmembrane region" description="Helical" evidence="17">
    <location>
        <begin position="350"/>
        <end position="370"/>
    </location>
</feature>
<dbReference type="PANTHER" id="PTHR13872">
    <property type="entry name" value="DOLICHYL-DIPHOSPHOOLIGOSACCHARIDE--PROTEIN GLYCOSYLTRANSFERASE SUBUNIT"/>
    <property type="match status" value="1"/>
</dbReference>
<dbReference type="EC" id="2.4.99.21" evidence="6"/>
<feature type="transmembrane region" description="Helical" evidence="17">
    <location>
        <begin position="7"/>
        <end position="25"/>
    </location>
</feature>
<protein>
    <recommendedName>
        <fullName evidence="6">dolichyl-phosphooligosaccharide-protein glycotransferase</fullName>
        <ecNumber evidence="6">2.4.99.21</ecNumber>
    </recommendedName>
    <alternativeName>
        <fullName evidence="15">Oligosaccharyl transferase</fullName>
    </alternativeName>
</protein>
<evidence type="ECO:0000256" key="2">
    <source>
        <dbReference type="ARBA" id="ARBA00001946"/>
    </source>
</evidence>
<keyword evidence="14" id="KW-0464">Manganese</keyword>
<dbReference type="GO" id="GO:0046872">
    <property type="term" value="F:metal ion binding"/>
    <property type="evidence" value="ECO:0007669"/>
    <property type="project" value="UniProtKB-KW"/>
</dbReference>
<dbReference type="RefSeq" id="WP_071907117.1">
    <property type="nucleotide sequence ID" value="NZ_LT607756.1"/>
</dbReference>
<feature type="transmembrane region" description="Helical" evidence="17">
    <location>
        <begin position="224"/>
        <end position="239"/>
    </location>
</feature>
<dbReference type="Pfam" id="PF02516">
    <property type="entry name" value="STT3"/>
    <property type="match status" value="1"/>
</dbReference>
<keyword evidence="13 17" id="KW-0472">Membrane</keyword>
<evidence type="ECO:0000256" key="12">
    <source>
        <dbReference type="ARBA" id="ARBA00022989"/>
    </source>
</evidence>
<dbReference type="STRING" id="118062.MCBB_1453"/>
<evidence type="ECO:0000256" key="5">
    <source>
        <dbReference type="ARBA" id="ARBA00010810"/>
    </source>
</evidence>
<evidence type="ECO:0000256" key="3">
    <source>
        <dbReference type="ARBA" id="ARBA00004651"/>
    </source>
</evidence>
<feature type="transmembrane region" description="Helical" evidence="17">
    <location>
        <begin position="410"/>
        <end position="427"/>
    </location>
</feature>
<dbReference type="UniPathway" id="UPA00378"/>
<keyword evidence="8 19" id="KW-0808">Transferase</keyword>